<keyword evidence="1" id="KW-0175">Coiled coil</keyword>
<organism evidence="2 3">
    <name type="scientific">Xanthomonas arboricola pv. guizotiae</name>
    <dbReference type="NCBI Taxonomy" id="487867"/>
    <lineage>
        <taxon>Bacteria</taxon>
        <taxon>Pseudomonadati</taxon>
        <taxon>Pseudomonadota</taxon>
        <taxon>Gammaproteobacteria</taxon>
        <taxon>Lysobacterales</taxon>
        <taxon>Lysobacteraceae</taxon>
        <taxon>Xanthomonas</taxon>
    </lineage>
</organism>
<reference evidence="2 3" key="1">
    <citation type="submission" date="2016-08" db="EMBL/GenBank/DDBJ databases">
        <title>Evolution of the type three secretion system and type three effector repertoires in Xanthomonas.</title>
        <authorList>
            <person name="Merda D."/>
            <person name="Briand M."/>
            <person name="Bosis E."/>
            <person name="Rousseau C."/>
            <person name="Portier P."/>
            <person name="Jacques M.-A."/>
            <person name="Fischer-Le Saux M."/>
        </authorList>
    </citation>
    <scope>NUCLEOTIDE SEQUENCE [LARGE SCALE GENOMIC DNA]</scope>
    <source>
        <strain evidence="2 3">CFBP 7409</strain>
    </source>
</reference>
<dbReference type="EMBL" id="MDSL01000010">
    <property type="protein sequence ID" value="PPU01753.1"/>
    <property type="molecule type" value="Genomic_DNA"/>
</dbReference>
<proteinExistence type="predicted"/>
<feature type="coiled-coil region" evidence="1">
    <location>
        <begin position="4"/>
        <end position="63"/>
    </location>
</feature>
<gene>
    <name evidence="2" type="ORF">XarbCFBP7409_07115</name>
</gene>
<evidence type="ECO:0000313" key="3">
    <source>
        <dbReference type="Proteomes" id="UP000238049"/>
    </source>
</evidence>
<dbReference type="Proteomes" id="UP000238049">
    <property type="component" value="Unassembled WGS sequence"/>
</dbReference>
<name>A0A2S7A4T7_9XANT</name>
<protein>
    <submittedName>
        <fullName evidence="2">Uncharacterized protein</fullName>
    </submittedName>
</protein>
<dbReference type="AlphaFoldDB" id="A0A2S7A4T7"/>
<sequence length="89" mass="9798">MGKKKSTESLIAEAVAKLAQAQEQIRSDVNRHEKILAVQSLQIDTLERNVMELRNAAIAAELRLGTPNKDVAAKYGLSAGRISQIKRDQ</sequence>
<dbReference type="RefSeq" id="WP_104562876.1">
    <property type="nucleotide sequence ID" value="NZ_MDSK01000014.1"/>
</dbReference>
<accession>A0A2S7A4T7</accession>
<evidence type="ECO:0000256" key="1">
    <source>
        <dbReference type="SAM" id="Coils"/>
    </source>
</evidence>
<evidence type="ECO:0000313" key="2">
    <source>
        <dbReference type="EMBL" id="PPU01753.1"/>
    </source>
</evidence>
<comment type="caution">
    <text evidence="2">The sequence shown here is derived from an EMBL/GenBank/DDBJ whole genome shotgun (WGS) entry which is preliminary data.</text>
</comment>